<evidence type="ECO:0000259" key="5">
    <source>
        <dbReference type="PROSITE" id="PS51007"/>
    </source>
</evidence>
<feature type="domain" description="Cytochrome c" evidence="5">
    <location>
        <begin position="35"/>
        <end position="135"/>
    </location>
</feature>
<dbReference type="InterPro" id="IPR011429">
    <property type="entry name" value="Cyt_c_Planctomycete-type"/>
</dbReference>
<gene>
    <name evidence="6" type="ORF">V144x_41020</name>
</gene>
<dbReference type="Pfam" id="PF07583">
    <property type="entry name" value="PSCyt2"/>
    <property type="match status" value="1"/>
</dbReference>
<evidence type="ECO:0000313" key="7">
    <source>
        <dbReference type="Proteomes" id="UP000318704"/>
    </source>
</evidence>
<evidence type="ECO:0000313" key="6">
    <source>
        <dbReference type="EMBL" id="QDT98595.1"/>
    </source>
</evidence>
<evidence type="ECO:0000256" key="4">
    <source>
        <dbReference type="SAM" id="MobiDB-lite"/>
    </source>
</evidence>
<dbReference type="RefSeq" id="WP_197998537.1">
    <property type="nucleotide sequence ID" value="NZ_CP037920.1"/>
</dbReference>
<dbReference type="PANTHER" id="PTHR35889:SF3">
    <property type="entry name" value="F-BOX DOMAIN-CONTAINING PROTEIN"/>
    <property type="match status" value="1"/>
</dbReference>
<keyword evidence="2 3" id="KW-0408">Iron</keyword>
<protein>
    <submittedName>
        <fullName evidence="6">Planctomycete cytochrome C</fullName>
    </submittedName>
</protein>
<keyword evidence="1 3" id="KW-0479">Metal-binding</keyword>
<evidence type="ECO:0000256" key="3">
    <source>
        <dbReference type="PROSITE-ProRule" id="PRU00433"/>
    </source>
</evidence>
<dbReference type="Pfam" id="PF07587">
    <property type="entry name" value="PSD1"/>
    <property type="match status" value="1"/>
</dbReference>
<accession>A0A517W023</accession>
<dbReference type="InterPro" id="IPR011444">
    <property type="entry name" value="DUF1549"/>
</dbReference>
<dbReference type="PROSITE" id="PS51007">
    <property type="entry name" value="CYTC"/>
    <property type="match status" value="1"/>
</dbReference>
<dbReference type="PANTHER" id="PTHR35889">
    <property type="entry name" value="CYCLOINULO-OLIGOSACCHARIDE FRUCTANOTRANSFERASE-RELATED"/>
    <property type="match status" value="1"/>
</dbReference>
<keyword evidence="3" id="KW-0349">Heme</keyword>
<dbReference type="AlphaFoldDB" id="A0A517W023"/>
<evidence type="ECO:0000256" key="1">
    <source>
        <dbReference type="ARBA" id="ARBA00022723"/>
    </source>
</evidence>
<dbReference type="InterPro" id="IPR022655">
    <property type="entry name" value="DUF1553"/>
</dbReference>
<organism evidence="6 7">
    <name type="scientific">Gimesia aquarii</name>
    <dbReference type="NCBI Taxonomy" id="2527964"/>
    <lineage>
        <taxon>Bacteria</taxon>
        <taxon>Pseudomonadati</taxon>
        <taxon>Planctomycetota</taxon>
        <taxon>Planctomycetia</taxon>
        <taxon>Planctomycetales</taxon>
        <taxon>Planctomycetaceae</taxon>
        <taxon>Gimesia</taxon>
    </lineage>
</organism>
<dbReference type="InterPro" id="IPR009056">
    <property type="entry name" value="Cyt_c-like_dom"/>
</dbReference>
<name>A0A517W023_9PLAN</name>
<dbReference type="KEGG" id="gaw:V144x_41020"/>
<sequence length="937" mass="107674">MASHKYLSLIAIITGLCFALNMANLSQSAEQNKKRDQVAAERLFTLKVLPLLKVKCFGCHGHDPKDVRGDYNLMTREGMLKGTDPEEPPLVPGNPNKSPLYQAVLWNGSEMPPKENDRLTKTETEWIRKWIAAGAPWPDAKTQLAIQKQEWSVRENDEGIIVDTSGGLADDWTYRRYRPEDIWAFQPLKQVDMQKMKLAGQHPIDFFVQRKIDKEKLKVAPQADAPTLIRRATYDLTGLPPGLKDVSQFRKAWKKNPQQAWADLIDRLLQSHAYGERWAQHWLDVVRYSDTAGFSNDYERSNAWRYRDYVIRSFNRDKPFNEFVVEQIAGDELRPGDPEAVIATGFLRMGPWGTAMIPQKELRQIYLDDLVHNVGQSFLSIPMRCCKCHDHKFDPVPTRDYYSMYAAFAATQPAEMNVAFLPEENRKGFAEKRKLVAELLEYAKAERDKVVNKQEAAAKKWYAEHNLPYKNENARKKDPEDKKPPRHVGLTPEEKGIKKVREQDVWIWQRRLERYEPMAQAVYNGQDDYKNGRKLRPPKRINHKWRPENFILSGGSLEAPSHPVSPGVLSATGLAVNSQAGNPHQITADLQGRRLSLAEWIANDKNPLTARSIVNRVWQYHFGKGLVKTANNFGAKGGKPTHPELLDWLTTDFIKHGWKLKRLHRLIMSSEVYQRSSKPLNVKKQATIDPDNALLASFPPRRLTAEELRDSALLISGELNPEMGGVPIMPEINREVALQPRMIQFSIAPAHQPSRTPAERNRRTIYAYRVRGQADPFLEIMNLPNPNESCEMRNSASVSPQAFTLLNSDTMTDRSIAFALRIQQERPSQPAEWINRAIQLAYSRRPTPQEQESLEKYLKEMQIYHREHQPEKIEYPTQVVRSLVEELTGDTFEFIEKLNVYEDYVPDAKPWTVDAETRALADVCLLLLNSNEFLFVY</sequence>
<dbReference type="GO" id="GO:0020037">
    <property type="term" value="F:heme binding"/>
    <property type="evidence" value="ECO:0007669"/>
    <property type="project" value="InterPro"/>
</dbReference>
<feature type="region of interest" description="Disordered" evidence="4">
    <location>
        <begin position="468"/>
        <end position="492"/>
    </location>
</feature>
<dbReference type="EMBL" id="CP037920">
    <property type="protein sequence ID" value="QDT98595.1"/>
    <property type="molecule type" value="Genomic_DNA"/>
</dbReference>
<dbReference type="GO" id="GO:0009055">
    <property type="term" value="F:electron transfer activity"/>
    <property type="evidence" value="ECO:0007669"/>
    <property type="project" value="InterPro"/>
</dbReference>
<dbReference type="GO" id="GO:0046872">
    <property type="term" value="F:metal ion binding"/>
    <property type="evidence" value="ECO:0007669"/>
    <property type="project" value="UniProtKB-KW"/>
</dbReference>
<feature type="compositionally biased region" description="Basic and acidic residues" evidence="4">
    <location>
        <begin position="472"/>
        <end position="483"/>
    </location>
</feature>
<evidence type="ECO:0000256" key="2">
    <source>
        <dbReference type="ARBA" id="ARBA00023004"/>
    </source>
</evidence>
<reference evidence="6 7" key="1">
    <citation type="submission" date="2019-03" db="EMBL/GenBank/DDBJ databases">
        <title>Deep-cultivation of Planctomycetes and their phenomic and genomic characterization uncovers novel biology.</title>
        <authorList>
            <person name="Wiegand S."/>
            <person name="Jogler M."/>
            <person name="Boedeker C."/>
            <person name="Pinto D."/>
            <person name="Vollmers J."/>
            <person name="Rivas-Marin E."/>
            <person name="Kohn T."/>
            <person name="Peeters S.H."/>
            <person name="Heuer A."/>
            <person name="Rast P."/>
            <person name="Oberbeckmann S."/>
            <person name="Bunk B."/>
            <person name="Jeske O."/>
            <person name="Meyerdierks A."/>
            <person name="Storesund J.E."/>
            <person name="Kallscheuer N."/>
            <person name="Luecker S."/>
            <person name="Lage O.M."/>
            <person name="Pohl T."/>
            <person name="Merkel B.J."/>
            <person name="Hornburger P."/>
            <person name="Mueller R.-W."/>
            <person name="Bruemmer F."/>
            <person name="Labrenz M."/>
            <person name="Spormann A.M."/>
            <person name="Op den Camp H."/>
            <person name="Overmann J."/>
            <person name="Amann R."/>
            <person name="Jetten M.S.M."/>
            <person name="Mascher T."/>
            <person name="Medema M.H."/>
            <person name="Devos D.P."/>
            <person name="Kaster A.-K."/>
            <person name="Ovreas L."/>
            <person name="Rohde M."/>
            <person name="Galperin M.Y."/>
            <person name="Jogler C."/>
        </authorList>
    </citation>
    <scope>NUCLEOTIDE SEQUENCE [LARGE SCALE GENOMIC DNA]</scope>
    <source>
        <strain evidence="6 7">V144</strain>
    </source>
</reference>
<proteinExistence type="predicted"/>
<dbReference type="Proteomes" id="UP000318704">
    <property type="component" value="Chromosome"/>
</dbReference>
<dbReference type="Pfam" id="PF07635">
    <property type="entry name" value="PSCyt1"/>
    <property type="match status" value="1"/>
</dbReference>